<evidence type="ECO:0000256" key="2">
    <source>
        <dbReference type="ARBA" id="ARBA00022692"/>
    </source>
</evidence>
<keyword evidence="4" id="KW-0472">Membrane</keyword>
<dbReference type="InterPro" id="IPR029095">
    <property type="entry name" value="NarX-like_N"/>
</dbReference>
<evidence type="ECO:0000259" key="5">
    <source>
        <dbReference type="Pfam" id="PF13675"/>
    </source>
</evidence>
<organism evidence="6">
    <name type="scientific">hydrothermal vent metagenome</name>
    <dbReference type="NCBI Taxonomy" id="652676"/>
    <lineage>
        <taxon>unclassified sequences</taxon>
        <taxon>metagenomes</taxon>
        <taxon>ecological metagenomes</taxon>
    </lineage>
</organism>
<feature type="domain" description="NarX-like N-terminal" evidence="5">
    <location>
        <begin position="299"/>
        <end position="395"/>
    </location>
</feature>
<accession>A0A1W1BAG1</accession>
<gene>
    <name evidence="6" type="ORF">MNB_SV-12-762</name>
</gene>
<name>A0A1W1BAG1_9ZZZZ</name>
<dbReference type="GO" id="GO:0016020">
    <property type="term" value="C:membrane"/>
    <property type="evidence" value="ECO:0007669"/>
    <property type="project" value="UniProtKB-SubCell"/>
</dbReference>
<reference evidence="6" key="1">
    <citation type="submission" date="2016-10" db="EMBL/GenBank/DDBJ databases">
        <authorList>
            <person name="de Groot N.N."/>
        </authorList>
    </citation>
    <scope>NUCLEOTIDE SEQUENCE</scope>
</reference>
<keyword evidence="2" id="KW-0812">Transmembrane</keyword>
<evidence type="ECO:0000256" key="1">
    <source>
        <dbReference type="ARBA" id="ARBA00004141"/>
    </source>
</evidence>
<evidence type="ECO:0000256" key="4">
    <source>
        <dbReference type="ARBA" id="ARBA00023136"/>
    </source>
</evidence>
<sequence length="557" mass="63604">MKQIITVFTFLLLLSSSLLALSDKELAISINLSGKQRMLTQKITKESFLVRSNIDKQENIEKLTKSSQLFDKTLKGLMQGDKSLQLVAIKNKEIQTQLKKVEMLWKPFYKEVKVIISGKATDSSYKILEQNNITLLKEMNKAVGLYASSNKGKNRLALANDINLAGKQRMLTQKMGKALLFASNDFKKKEYIADFKKSQKLFTETLNGLFYGSNILKLAGTKLPKITKQLKVVDNLWKAHQPILKKAMDGKEMKKAIDGLDKILVEMNKGVFIYTQSINRQKQRTKFASLISSFMSKSNILKKRVNLSGRQRMLTQRITKLAILVSSSIDKKENRKRLVKFSNLYNQTLMAFRDGDAELGCIPSNSKEIKEQIAVIEKEWRPFYEKAKLIADGKDKDGKALAYMVSKNENLLKISNELVKRYEKSNRSSNYLDKARLHIVNIAGRQRMLTQKMTKEKLLMAKGDSSYSDKLNKTIKLFDDSLNALINGDTKQNIVKPSNKSIKKQLAKVDGIWKTLKPLYEKPKPSVKELKTIIDKNPTLLSEMNKMVKMSEVEIEY</sequence>
<feature type="domain" description="NarX-like N-terminal" evidence="5">
    <location>
        <begin position="27"/>
        <end position="121"/>
    </location>
</feature>
<comment type="subcellular location">
    <subcellularLocation>
        <location evidence="1">Membrane</location>
        <topology evidence="1">Multi-pass membrane protein</topology>
    </subcellularLocation>
</comment>
<evidence type="ECO:0000313" key="6">
    <source>
        <dbReference type="EMBL" id="SFV50477.1"/>
    </source>
</evidence>
<dbReference type="Pfam" id="PF13675">
    <property type="entry name" value="PilJ"/>
    <property type="match status" value="4"/>
</dbReference>
<evidence type="ECO:0000256" key="3">
    <source>
        <dbReference type="ARBA" id="ARBA00022989"/>
    </source>
</evidence>
<protein>
    <submittedName>
        <fullName evidence="6">Nitric oxide-responding transcriptional regulator Dnr (Crp/Fnr family)</fullName>
    </submittedName>
</protein>
<proteinExistence type="predicted"/>
<dbReference type="AlphaFoldDB" id="A0A1W1BAG1"/>
<keyword evidence="3" id="KW-1133">Transmembrane helix</keyword>
<feature type="domain" description="NarX-like N-terminal" evidence="5">
    <location>
        <begin position="439"/>
        <end position="520"/>
    </location>
</feature>
<feature type="domain" description="NarX-like N-terminal" evidence="5">
    <location>
        <begin position="159"/>
        <end position="256"/>
    </location>
</feature>
<dbReference type="EMBL" id="FPHE01000004">
    <property type="protein sequence ID" value="SFV50477.1"/>
    <property type="molecule type" value="Genomic_DNA"/>
</dbReference>